<accession>A0ABT4BCF0</accession>
<name>A0ABT4BCF0_9ACTN</name>
<dbReference type="PANTHER" id="PTHR35908:SF1">
    <property type="entry name" value="CONSERVED PROTEIN"/>
    <property type="match status" value="1"/>
</dbReference>
<organism evidence="2 3">
    <name type="scientific">Paractinoplanes pyxinae</name>
    <dbReference type="NCBI Taxonomy" id="2997416"/>
    <lineage>
        <taxon>Bacteria</taxon>
        <taxon>Bacillati</taxon>
        <taxon>Actinomycetota</taxon>
        <taxon>Actinomycetes</taxon>
        <taxon>Micromonosporales</taxon>
        <taxon>Micromonosporaceae</taxon>
        <taxon>Paractinoplanes</taxon>
    </lineage>
</organism>
<keyword evidence="3" id="KW-1185">Reference proteome</keyword>
<proteinExistence type="predicted"/>
<protein>
    <submittedName>
        <fullName evidence="2">VOC family protein</fullName>
    </submittedName>
</protein>
<evidence type="ECO:0000313" key="3">
    <source>
        <dbReference type="Proteomes" id="UP001151002"/>
    </source>
</evidence>
<dbReference type="Pfam" id="PF18029">
    <property type="entry name" value="Glyoxalase_6"/>
    <property type="match status" value="1"/>
</dbReference>
<dbReference type="EMBL" id="JAPNTZ010000019">
    <property type="protein sequence ID" value="MCY1144203.1"/>
    <property type="molecule type" value="Genomic_DNA"/>
</dbReference>
<dbReference type="SUPFAM" id="SSF54593">
    <property type="entry name" value="Glyoxalase/Bleomycin resistance protein/Dihydroxybiphenyl dioxygenase"/>
    <property type="match status" value="1"/>
</dbReference>
<reference evidence="2" key="1">
    <citation type="submission" date="2022-11" db="EMBL/GenBank/DDBJ databases">
        <authorList>
            <person name="Somphong A."/>
            <person name="Phongsopitanun W."/>
        </authorList>
    </citation>
    <scope>NUCLEOTIDE SEQUENCE</scope>
    <source>
        <strain evidence="2">Pm04-4</strain>
    </source>
</reference>
<dbReference type="Gene3D" id="3.10.180.10">
    <property type="entry name" value="2,3-Dihydroxybiphenyl 1,2-Dioxygenase, domain 1"/>
    <property type="match status" value="1"/>
</dbReference>
<dbReference type="PANTHER" id="PTHR35908">
    <property type="entry name" value="HYPOTHETICAL FUSION PROTEIN"/>
    <property type="match status" value="1"/>
</dbReference>
<evidence type="ECO:0000259" key="1">
    <source>
        <dbReference type="Pfam" id="PF18029"/>
    </source>
</evidence>
<comment type="caution">
    <text evidence="2">The sequence shown here is derived from an EMBL/GenBank/DDBJ whole genome shotgun (WGS) entry which is preliminary data.</text>
</comment>
<dbReference type="Proteomes" id="UP001151002">
    <property type="component" value="Unassembled WGS sequence"/>
</dbReference>
<dbReference type="InterPro" id="IPR041581">
    <property type="entry name" value="Glyoxalase_6"/>
</dbReference>
<feature type="domain" description="Glyoxalase-like" evidence="1">
    <location>
        <begin position="12"/>
        <end position="116"/>
    </location>
</feature>
<dbReference type="InterPro" id="IPR029068">
    <property type="entry name" value="Glyas_Bleomycin-R_OHBP_Dase"/>
</dbReference>
<gene>
    <name evidence="2" type="ORF">OWR29_39950</name>
</gene>
<sequence length="129" mass="13931">MTTVSIGRLHHLIFDCAEPAVSARFWSALLGKPITYQDDDFVVVADNDTTSGLAFQRSPGQPRPTWPDPAVPQQMHYDVMVDDQAAAASEVLALGATSLPGDYVFADPAGHPFCLIPRPGWAPELGKLQ</sequence>
<evidence type="ECO:0000313" key="2">
    <source>
        <dbReference type="EMBL" id="MCY1144203.1"/>
    </source>
</evidence>